<accession>A0A3B7R643</accession>
<protein>
    <recommendedName>
        <fullName evidence="2">DUF5872 domain-containing protein</fullName>
    </recommendedName>
</protein>
<proteinExistence type="predicted"/>
<evidence type="ECO:0000313" key="4">
    <source>
        <dbReference type="Proteomes" id="UP000262802"/>
    </source>
</evidence>
<evidence type="ECO:0000256" key="1">
    <source>
        <dbReference type="SAM" id="MobiDB-lite"/>
    </source>
</evidence>
<dbReference type="Pfam" id="PF19197">
    <property type="entry name" value="DUF5872"/>
    <property type="match status" value="1"/>
</dbReference>
<keyword evidence="4" id="KW-1185">Reference proteome</keyword>
<evidence type="ECO:0000259" key="2">
    <source>
        <dbReference type="Pfam" id="PF19197"/>
    </source>
</evidence>
<gene>
    <name evidence="3" type="ORF">D3Y59_07035</name>
</gene>
<sequence>MAKESASKAAAAHKPAAKRTPDDTYTDPKLREKLKAQIMAGDKGGEAGQWSARKSQLLTREYKKAGGGYNNRKPTEAQAHLHEWTEQHWQTADGKPAQRARGTARYLPKEAWEQLTPAQQKATDAKKRAGSRAGKQHVENTAAAKAANRNASQHD</sequence>
<dbReference type="AlphaFoldDB" id="A0A3B7R643"/>
<feature type="region of interest" description="Disordered" evidence="1">
    <location>
        <begin position="1"/>
        <end position="30"/>
    </location>
</feature>
<evidence type="ECO:0000313" key="3">
    <source>
        <dbReference type="EMBL" id="AYA36831.1"/>
    </source>
</evidence>
<feature type="region of interest" description="Disordered" evidence="1">
    <location>
        <begin position="108"/>
        <end position="155"/>
    </location>
</feature>
<name>A0A3B7R643_9BACT</name>
<dbReference type="Proteomes" id="UP000262802">
    <property type="component" value="Chromosome"/>
</dbReference>
<dbReference type="RefSeq" id="WP_119444409.1">
    <property type="nucleotide sequence ID" value="NZ_CP032317.1"/>
</dbReference>
<feature type="compositionally biased region" description="Low complexity" evidence="1">
    <location>
        <begin position="140"/>
        <end position="155"/>
    </location>
</feature>
<feature type="domain" description="DUF5872" evidence="2">
    <location>
        <begin position="26"/>
        <end position="138"/>
    </location>
</feature>
<dbReference type="OrthoDB" id="791686at2"/>
<dbReference type="EMBL" id="CP032317">
    <property type="protein sequence ID" value="AYA36831.1"/>
    <property type="molecule type" value="Genomic_DNA"/>
</dbReference>
<dbReference type="KEGG" id="hyh:D3Y59_07035"/>
<feature type="compositionally biased region" description="Basic and acidic residues" evidence="1">
    <location>
        <begin position="19"/>
        <end position="30"/>
    </location>
</feature>
<dbReference type="InterPro" id="IPR043803">
    <property type="entry name" value="DUF5872"/>
</dbReference>
<organism evidence="3 4">
    <name type="scientific">Hymenobacter oligotrophus</name>
    <dbReference type="NCBI Taxonomy" id="2319843"/>
    <lineage>
        <taxon>Bacteria</taxon>
        <taxon>Pseudomonadati</taxon>
        <taxon>Bacteroidota</taxon>
        <taxon>Cytophagia</taxon>
        <taxon>Cytophagales</taxon>
        <taxon>Hymenobacteraceae</taxon>
        <taxon>Hymenobacter</taxon>
    </lineage>
</organism>
<reference evidence="3 4" key="1">
    <citation type="submission" date="2018-09" db="EMBL/GenBank/DDBJ databases">
        <title>Hymenobacter medium sp. nov., isolated from R2A medium.</title>
        <authorList>
            <person name="Yingchao G."/>
        </authorList>
    </citation>
    <scope>NUCLEOTIDE SEQUENCE [LARGE SCALE GENOMIC DNA]</scope>
    <source>
        <strain evidence="4">sh-6</strain>
    </source>
</reference>